<evidence type="ECO:0000256" key="5">
    <source>
        <dbReference type="ARBA" id="ARBA00023002"/>
    </source>
</evidence>
<dbReference type="InterPro" id="IPR016167">
    <property type="entry name" value="FAD-bd_PCMH_sub1"/>
</dbReference>
<dbReference type="SUPFAM" id="SSF56176">
    <property type="entry name" value="FAD-binding/transporter-associated domain-like"/>
    <property type="match status" value="1"/>
</dbReference>
<dbReference type="Gene3D" id="3.30.43.10">
    <property type="entry name" value="Uridine Diphospho-n-acetylenolpyruvylglucosamine Reductase, domain 2"/>
    <property type="match status" value="1"/>
</dbReference>
<dbReference type="AlphaFoldDB" id="A0A3A4ARH5"/>
<dbReference type="Gene3D" id="3.30.465.10">
    <property type="match status" value="1"/>
</dbReference>
<reference evidence="7 8" key="1">
    <citation type="submission" date="2018-09" db="EMBL/GenBank/DDBJ databases">
        <title>YIM 75507 draft genome.</title>
        <authorList>
            <person name="Tang S."/>
            <person name="Feng Y."/>
        </authorList>
    </citation>
    <scope>NUCLEOTIDE SEQUENCE [LARGE SCALE GENOMIC DNA]</scope>
    <source>
        <strain evidence="7 8">YIM 75507</strain>
    </source>
</reference>
<keyword evidence="3" id="KW-0285">Flavoprotein</keyword>
<dbReference type="InterPro" id="IPR012951">
    <property type="entry name" value="BBE"/>
</dbReference>
<dbReference type="InterPro" id="IPR016169">
    <property type="entry name" value="FAD-bd_PCMH_sub2"/>
</dbReference>
<dbReference type="GO" id="GO:0071949">
    <property type="term" value="F:FAD binding"/>
    <property type="evidence" value="ECO:0007669"/>
    <property type="project" value="InterPro"/>
</dbReference>
<name>A0A3A4ARH5_9ACTN</name>
<dbReference type="InterPro" id="IPR016166">
    <property type="entry name" value="FAD-bd_PCMH"/>
</dbReference>
<evidence type="ECO:0000256" key="1">
    <source>
        <dbReference type="ARBA" id="ARBA00001974"/>
    </source>
</evidence>
<evidence type="ECO:0000256" key="3">
    <source>
        <dbReference type="ARBA" id="ARBA00022630"/>
    </source>
</evidence>
<proteinExistence type="inferred from homology"/>
<keyword evidence="8" id="KW-1185">Reference proteome</keyword>
<organism evidence="7 8">
    <name type="scientific">Bailinhaonella thermotolerans</name>
    <dbReference type="NCBI Taxonomy" id="1070861"/>
    <lineage>
        <taxon>Bacteria</taxon>
        <taxon>Bacillati</taxon>
        <taxon>Actinomycetota</taxon>
        <taxon>Actinomycetes</taxon>
        <taxon>Streptosporangiales</taxon>
        <taxon>Streptosporangiaceae</taxon>
        <taxon>Bailinhaonella</taxon>
    </lineage>
</organism>
<evidence type="ECO:0000313" key="8">
    <source>
        <dbReference type="Proteomes" id="UP000265768"/>
    </source>
</evidence>
<dbReference type="OrthoDB" id="5169292at2"/>
<sequence>MLDTRIRDFAGEIHRPLTPGYEALRRPWNLRLDAHPALVAEAADAEDVRRAVLAARERDLPFAVQSTGHGTLVPCDGGLLLRTGRLASVEVDPARAIARVGPGATWADVLAAAEPYGLAPISGTGSVGVTGYTLGGGAGWLSRLYGYAADSVVSAEVVTADGRRLTASPDENPDLFWALRGGSGSFGVVTSLAFRLYPVRWVYAGLAMYPVERAADVLARYREWAPAEPDELSTAVLLMRMPDSPQVPEPLRGRPVLGIRVFHVGTEEAAQRWLAPLLEVAGPPLAPGFAEMTFGEASLALGGPPHPPMAVRQHIDLFDDLPGGLTDALCAALGSGGPSVSAIEVRHWGGAMAKPGPDAGPAGHRDTPYSVIVSAVSGGPDGPEFAAVDGVAGAIAPYATGGSFLNFLTDTSRTRSAFTEANHARLARIKRDWDPGNRFRLNHNIVPA</sequence>
<keyword evidence="5" id="KW-0560">Oxidoreductase</keyword>
<dbReference type="EMBL" id="QZEY01000008">
    <property type="protein sequence ID" value="RJL30995.1"/>
    <property type="molecule type" value="Genomic_DNA"/>
</dbReference>
<evidence type="ECO:0000256" key="4">
    <source>
        <dbReference type="ARBA" id="ARBA00022827"/>
    </source>
</evidence>
<comment type="cofactor">
    <cofactor evidence="1">
        <name>FAD</name>
        <dbReference type="ChEBI" id="CHEBI:57692"/>
    </cofactor>
</comment>
<dbReference type="InterPro" id="IPR050416">
    <property type="entry name" value="FAD-linked_Oxidoreductase"/>
</dbReference>
<gene>
    <name evidence="7" type="ORF">D5H75_22200</name>
</gene>
<dbReference type="Pfam" id="PF01565">
    <property type="entry name" value="FAD_binding_4"/>
    <property type="match status" value="1"/>
</dbReference>
<dbReference type="PANTHER" id="PTHR42973:SF39">
    <property type="entry name" value="FAD-BINDING PCMH-TYPE DOMAIN-CONTAINING PROTEIN"/>
    <property type="match status" value="1"/>
</dbReference>
<dbReference type="PROSITE" id="PS51387">
    <property type="entry name" value="FAD_PCMH"/>
    <property type="match status" value="1"/>
</dbReference>
<dbReference type="Pfam" id="PF08031">
    <property type="entry name" value="BBE"/>
    <property type="match status" value="1"/>
</dbReference>
<evidence type="ECO:0000259" key="6">
    <source>
        <dbReference type="PROSITE" id="PS51387"/>
    </source>
</evidence>
<evidence type="ECO:0000313" key="7">
    <source>
        <dbReference type="EMBL" id="RJL30995.1"/>
    </source>
</evidence>
<dbReference type="Gene3D" id="3.40.462.20">
    <property type="match status" value="1"/>
</dbReference>
<protein>
    <submittedName>
        <fullName evidence="7">FAD-binding oxidoreductase</fullName>
    </submittedName>
</protein>
<dbReference type="PANTHER" id="PTHR42973">
    <property type="entry name" value="BINDING OXIDOREDUCTASE, PUTATIVE (AFU_ORTHOLOGUE AFUA_1G17690)-RELATED"/>
    <property type="match status" value="1"/>
</dbReference>
<dbReference type="GO" id="GO:0016491">
    <property type="term" value="F:oxidoreductase activity"/>
    <property type="evidence" value="ECO:0007669"/>
    <property type="project" value="UniProtKB-KW"/>
</dbReference>
<dbReference type="InterPro" id="IPR006094">
    <property type="entry name" value="Oxid_FAD_bind_N"/>
</dbReference>
<dbReference type="RefSeq" id="WP_119928416.1">
    <property type="nucleotide sequence ID" value="NZ_QZEY01000008.1"/>
</dbReference>
<dbReference type="InterPro" id="IPR036318">
    <property type="entry name" value="FAD-bd_PCMH-like_sf"/>
</dbReference>
<comment type="caution">
    <text evidence="7">The sequence shown here is derived from an EMBL/GenBank/DDBJ whole genome shotgun (WGS) entry which is preliminary data.</text>
</comment>
<comment type="similarity">
    <text evidence="2">Belongs to the oxygen-dependent FAD-linked oxidoreductase family.</text>
</comment>
<feature type="domain" description="FAD-binding PCMH-type" evidence="6">
    <location>
        <begin position="32"/>
        <end position="199"/>
    </location>
</feature>
<dbReference type="Proteomes" id="UP000265768">
    <property type="component" value="Unassembled WGS sequence"/>
</dbReference>
<accession>A0A3A4ARH5</accession>
<evidence type="ECO:0000256" key="2">
    <source>
        <dbReference type="ARBA" id="ARBA00005466"/>
    </source>
</evidence>
<keyword evidence="4" id="KW-0274">FAD</keyword>